<dbReference type="InterPro" id="IPR054277">
    <property type="entry name" value="DUF7008"/>
</dbReference>
<evidence type="ECO:0000313" key="9">
    <source>
        <dbReference type="EMBL" id="MBD8029790.1"/>
    </source>
</evidence>
<dbReference type="RefSeq" id="WP_191733018.1">
    <property type="nucleotide sequence ID" value="NZ_JACSPR010000003.1"/>
</dbReference>
<dbReference type="GO" id="GO:0032259">
    <property type="term" value="P:methylation"/>
    <property type="evidence" value="ECO:0007669"/>
    <property type="project" value="UniProtKB-KW"/>
</dbReference>
<evidence type="ECO:0000256" key="1">
    <source>
        <dbReference type="ARBA" id="ARBA00011900"/>
    </source>
</evidence>
<evidence type="ECO:0000259" key="7">
    <source>
        <dbReference type="Pfam" id="PF07669"/>
    </source>
</evidence>
<evidence type="ECO:0000313" key="10">
    <source>
        <dbReference type="Proteomes" id="UP000650224"/>
    </source>
</evidence>
<comment type="catalytic activity">
    <reaction evidence="5">
        <text>a 2'-deoxyadenosine in DNA + S-adenosyl-L-methionine = an N(6)-methyl-2'-deoxyadenosine in DNA + S-adenosyl-L-homocysteine + H(+)</text>
        <dbReference type="Rhea" id="RHEA:15197"/>
        <dbReference type="Rhea" id="RHEA-COMP:12418"/>
        <dbReference type="Rhea" id="RHEA-COMP:12419"/>
        <dbReference type="ChEBI" id="CHEBI:15378"/>
        <dbReference type="ChEBI" id="CHEBI:57856"/>
        <dbReference type="ChEBI" id="CHEBI:59789"/>
        <dbReference type="ChEBI" id="CHEBI:90615"/>
        <dbReference type="ChEBI" id="CHEBI:90616"/>
        <dbReference type="EC" id="2.1.1.72"/>
    </reaction>
</comment>
<dbReference type="Gene3D" id="3.40.50.150">
    <property type="entry name" value="Vaccinia Virus protein VP39"/>
    <property type="match status" value="1"/>
</dbReference>
<evidence type="ECO:0000256" key="6">
    <source>
        <dbReference type="SAM" id="MobiDB-lite"/>
    </source>
</evidence>
<feature type="domain" description="Type II methyltransferase M.TaqI-like" evidence="7">
    <location>
        <begin position="276"/>
        <end position="455"/>
    </location>
</feature>
<dbReference type="InterPro" id="IPR029063">
    <property type="entry name" value="SAM-dependent_MTases_sf"/>
</dbReference>
<dbReference type="SUPFAM" id="SSF53335">
    <property type="entry name" value="S-adenosyl-L-methionine-dependent methyltransferases"/>
    <property type="match status" value="1"/>
</dbReference>
<dbReference type="Pfam" id="PF22654">
    <property type="entry name" value="DUF7008"/>
    <property type="match status" value="1"/>
</dbReference>
<dbReference type="PRINTS" id="PR00507">
    <property type="entry name" value="N12N6MTFRASE"/>
</dbReference>
<reference evidence="9 10" key="1">
    <citation type="submission" date="2020-08" db="EMBL/GenBank/DDBJ databases">
        <title>A Genomic Blueprint of the Chicken Gut Microbiome.</title>
        <authorList>
            <person name="Gilroy R."/>
            <person name="Ravi A."/>
            <person name="Getino M."/>
            <person name="Pursley I."/>
            <person name="Horton D.L."/>
            <person name="Alikhan N.-F."/>
            <person name="Baker D."/>
            <person name="Gharbi K."/>
            <person name="Hall N."/>
            <person name="Watson M."/>
            <person name="Adriaenssens E.M."/>
            <person name="Foster-Nyarko E."/>
            <person name="Jarju S."/>
            <person name="Secka A."/>
            <person name="Antonio M."/>
            <person name="Oren A."/>
            <person name="Chaudhuri R."/>
            <person name="La Ragione R.M."/>
            <person name="Hildebrand F."/>
            <person name="Pallen M.J."/>
        </authorList>
    </citation>
    <scope>NUCLEOTIDE SEQUENCE [LARGE SCALE GENOMIC DNA]</scope>
    <source>
        <strain evidence="9 10">Sa1YVA5</strain>
    </source>
</reference>
<dbReference type="GO" id="GO:0006304">
    <property type="term" value="P:DNA modification"/>
    <property type="evidence" value="ECO:0007669"/>
    <property type="project" value="InterPro"/>
</dbReference>
<dbReference type="EC" id="2.1.1.72" evidence="1"/>
<organism evidence="9 10">
    <name type="scientific">Corynebacterium gallinarum</name>
    <dbReference type="NCBI Taxonomy" id="2762214"/>
    <lineage>
        <taxon>Bacteria</taxon>
        <taxon>Bacillati</taxon>
        <taxon>Actinomycetota</taxon>
        <taxon>Actinomycetes</taxon>
        <taxon>Mycobacteriales</taxon>
        <taxon>Corynebacteriaceae</taxon>
        <taxon>Corynebacterium</taxon>
    </lineage>
</organism>
<gene>
    <name evidence="9" type="primary">pglX</name>
    <name evidence="9" type="ORF">H9627_05530</name>
</gene>
<dbReference type="GO" id="GO:0003676">
    <property type="term" value="F:nucleic acid binding"/>
    <property type="evidence" value="ECO:0007669"/>
    <property type="project" value="InterPro"/>
</dbReference>
<evidence type="ECO:0000256" key="3">
    <source>
        <dbReference type="ARBA" id="ARBA00022679"/>
    </source>
</evidence>
<evidence type="ECO:0000259" key="8">
    <source>
        <dbReference type="Pfam" id="PF22654"/>
    </source>
</evidence>
<keyword evidence="4" id="KW-0949">S-adenosyl-L-methionine</keyword>
<dbReference type="GO" id="GO:0009007">
    <property type="term" value="F:site-specific DNA-methyltransferase (adenine-specific) activity"/>
    <property type="evidence" value="ECO:0007669"/>
    <property type="project" value="UniProtKB-EC"/>
</dbReference>
<sequence>MARGKPAEMTLTTALQPVVTMVLDDMRSRLDSDKETTARWKADYDAARKAERVGGSFGDWCEDLLLQAAVGWVLTTVFVRFIEDNELFGPGGTLISGQTLQRRSAARDREQRFYAEHPHLNYLGYLEEVCEQLREVPATSGLVDDHAAIGLYSPSDDAARDLMDFWRQADEDGTAVWGFHDPELDTRFLGDMYENLSSYAQEKYALRQTPVFVEEFILDRTLTPALAERPLEGFKIIDPTCGSGHFLIGAFHRIFDRWTEQEPGLNARERARKAMNAIHGVDINPFAAAITRFRLIVAFMKASQDERLDAGLTEPGFQVLAGDTLLYGLMASGQEEIPLEAGVYSLPTEDQESLNKLLKPRTYDAVVGNPPYIIVKDKALNKEYRNRFKEYCKGKYAMTVPFMVKFFDLAKGAGNQGASGWVGQITSNSFMQREFGQPLIERFFGKIDLREVIDSSGAYIPGHGTPTVIIVGRNDTPSRRKVNGVLGIQGEPGVPADPARGKVWSSIVDHIDETGYENSYISVSELDRKFISSHPWSLSGGAAPNVLSTLESHAASELDKTATSLGITAFTLTDDHFLSSNRIAQRRFNSNSRPMVIGEELRDWSHSETTYSAFPYNDDLLPLDISENPILLRSFWPNRVILANAKMFGGVTKVQSGLKWYEFGRLTRSKLTIPLSIAFAFVATHNHFVLDRGGKVFNRSAPVIKLPEDATEDDHLALLGVLNSSTACFWLKQNSHNKGEGGGARVDAGYSAMGSELWRNTYEFTGTTLKRFPLPAGGVTERGRRLDDLAQELAAWEPAAVFERSTPSVEVADQAHDEYQRIRNLMIAEQEELDWAVYHLYGLTDADYSLPVGEVEGIELGTRAFEITLARRVAAGETTTAWFDRHHSTPVTELPGTWSDSYRNAVQERMELAGVDKKIVLLEQPEYKRRWQTDLWADKVTAALSDWLLTRLEEPGLWRDANGMPRPLSINQLAGLIETSKELADVRQVLSLWSSKRDATTAVMLADLLKDEAVPYLKGLRYKGKGLRKRAEWEATWEAQRREDAGELSADEVPVPPNYTSADMPTGVWRHRGKLDVPKERFISYPGAGSADDPSTVIGWAGWDHLEQGLAIMWLYQERTSEDAPREQLASILSGLQEQLPWIMQWHNELDPHTGLKLGDYLTGQLNNAANTIGVPVEDLDTYIPTTGRGRKGRTQS</sequence>
<evidence type="ECO:0000256" key="2">
    <source>
        <dbReference type="ARBA" id="ARBA00022603"/>
    </source>
</evidence>
<keyword evidence="2 9" id="KW-0489">Methyltransferase</keyword>
<protein>
    <recommendedName>
        <fullName evidence="1">site-specific DNA-methyltransferase (adenine-specific)</fullName>
        <ecNumber evidence="1">2.1.1.72</ecNumber>
    </recommendedName>
</protein>
<feature type="region of interest" description="Disordered" evidence="6">
    <location>
        <begin position="1044"/>
        <end position="1064"/>
    </location>
</feature>
<dbReference type="Proteomes" id="UP000650224">
    <property type="component" value="Unassembled WGS sequence"/>
</dbReference>
<evidence type="ECO:0000256" key="4">
    <source>
        <dbReference type="ARBA" id="ARBA00022691"/>
    </source>
</evidence>
<dbReference type="PROSITE" id="PS00092">
    <property type="entry name" value="N6_MTASE"/>
    <property type="match status" value="1"/>
</dbReference>
<name>A0A8I0HQJ7_9CORY</name>
<comment type="caution">
    <text evidence="9">The sequence shown here is derived from an EMBL/GenBank/DDBJ whole genome shotgun (WGS) entry which is preliminary data.</text>
</comment>
<dbReference type="Pfam" id="PF07669">
    <property type="entry name" value="Eco57I"/>
    <property type="match status" value="1"/>
</dbReference>
<dbReference type="PANTHER" id="PTHR33841:SF1">
    <property type="entry name" value="DNA METHYLTRANSFERASE A"/>
    <property type="match status" value="1"/>
</dbReference>
<dbReference type="InterPro" id="IPR011639">
    <property type="entry name" value="MethylTrfase_TaqI-like_dom"/>
</dbReference>
<feature type="domain" description="DUF7008" evidence="8">
    <location>
        <begin position="826"/>
        <end position="1192"/>
    </location>
</feature>
<accession>A0A8I0HQJ7</accession>
<proteinExistence type="predicted"/>
<dbReference type="InterPro" id="IPR002052">
    <property type="entry name" value="DNA_methylase_N6_adenine_CS"/>
</dbReference>
<dbReference type="EMBL" id="JACSPR010000003">
    <property type="protein sequence ID" value="MBD8029790.1"/>
    <property type="molecule type" value="Genomic_DNA"/>
</dbReference>
<dbReference type="InterPro" id="IPR050953">
    <property type="entry name" value="N4_N6_ade-DNA_methylase"/>
</dbReference>
<evidence type="ECO:0000256" key="5">
    <source>
        <dbReference type="ARBA" id="ARBA00047942"/>
    </source>
</evidence>
<keyword evidence="3 9" id="KW-0808">Transferase</keyword>
<dbReference type="PANTHER" id="PTHR33841">
    <property type="entry name" value="DNA METHYLTRANSFERASE YEEA-RELATED"/>
    <property type="match status" value="1"/>
</dbReference>
<dbReference type="NCBIfam" id="NF033451">
    <property type="entry name" value="BREX_2_MTaseX"/>
    <property type="match status" value="1"/>
</dbReference>
<keyword evidence="10" id="KW-1185">Reference proteome</keyword>
<dbReference type="AlphaFoldDB" id="A0A8I0HQJ7"/>